<dbReference type="Gene3D" id="3.40.30.10">
    <property type="entry name" value="Glutaredoxin"/>
    <property type="match status" value="1"/>
</dbReference>
<feature type="transmembrane region" description="Helical" evidence="6">
    <location>
        <begin position="188"/>
        <end position="212"/>
    </location>
</feature>
<feature type="transmembrane region" description="Helical" evidence="6">
    <location>
        <begin position="345"/>
        <end position="369"/>
    </location>
</feature>
<keyword evidence="10" id="KW-1185">Reference proteome</keyword>
<evidence type="ECO:0000256" key="3">
    <source>
        <dbReference type="ARBA" id="ARBA00022748"/>
    </source>
</evidence>
<feature type="transmembrane region" description="Helical" evidence="6">
    <location>
        <begin position="233"/>
        <end position="254"/>
    </location>
</feature>
<evidence type="ECO:0000256" key="4">
    <source>
        <dbReference type="ARBA" id="ARBA00022989"/>
    </source>
</evidence>
<keyword evidence="3" id="KW-0201">Cytochrome c-type biogenesis</keyword>
<dbReference type="InterPro" id="IPR003834">
    <property type="entry name" value="Cyt_c_assmbl_TM_dom"/>
</dbReference>
<feature type="transmembrane region" description="Helical" evidence="6">
    <location>
        <begin position="451"/>
        <end position="472"/>
    </location>
</feature>
<evidence type="ECO:0000256" key="1">
    <source>
        <dbReference type="ARBA" id="ARBA00004141"/>
    </source>
</evidence>
<evidence type="ECO:0000313" key="9">
    <source>
        <dbReference type="EMBL" id="WPU92226.1"/>
    </source>
</evidence>
<evidence type="ECO:0000256" key="6">
    <source>
        <dbReference type="SAM" id="Phobius"/>
    </source>
</evidence>
<feature type="transmembrane region" description="Helical" evidence="6">
    <location>
        <begin position="418"/>
        <end position="439"/>
    </location>
</feature>
<keyword evidence="5 6" id="KW-0472">Membrane</keyword>
<keyword evidence="4 6" id="KW-1133">Transmembrane helix</keyword>
<dbReference type="PANTHER" id="PTHR32234">
    <property type="entry name" value="THIOL:DISULFIDE INTERCHANGE PROTEIN DSBD"/>
    <property type="match status" value="1"/>
</dbReference>
<name>A0ABZ0THY5_9SPHI</name>
<feature type="signal peptide" evidence="7">
    <location>
        <begin position="1"/>
        <end position="18"/>
    </location>
</feature>
<dbReference type="EMBL" id="CP139558">
    <property type="protein sequence ID" value="WPU92226.1"/>
    <property type="molecule type" value="Genomic_DNA"/>
</dbReference>
<dbReference type="Proteomes" id="UP001324380">
    <property type="component" value="Chromosome"/>
</dbReference>
<evidence type="ECO:0000313" key="10">
    <source>
        <dbReference type="Proteomes" id="UP001324380"/>
    </source>
</evidence>
<dbReference type="Pfam" id="PF13899">
    <property type="entry name" value="Thioredoxin_7"/>
    <property type="match status" value="1"/>
</dbReference>
<feature type="transmembrane region" description="Helical" evidence="6">
    <location>
        <begin position="269"/>
        <end position="290"/>
    </location>
</feature>
<accession>A0ABZ0THY5</accession>
<dbReference type="RefSeq" id="WP_321561388.1">
    <property type="nucleotide sequence ID" value="NZ_CP139558.1"/>
</dbReference>
<keyword evidence="2 6" id="KW-0812">Transmembrane</keyword>
<comment type="subcellular location">
    <subcellularLocation>
        <location evidence="1">Membrane</location>
        <topology evidence="1">Multi-pass membrane protein</topology>
    </subcellularLocation>
</comment>
<dbReference type="PANTHER" id="PTHR32234:SF0">
    <property type="entry name" value="THIOL:DISULFIDE INTERCHANGE PROTEIN DSBD"/>
    <property type="match status" value="1"/>
</dbReference>
<sequence>MKKIIVKLAIILAAIVTASFTGQTQPVLKWGFSCKKTGPSAYNIKAMATLPNGWYVYGINNNVEGLTPPAFKFQYEKVHIESGPTFGSFAAALKDPLFEGKSTNIYKGNISISVQVAVDGIVPPDFKGTLTIFASNGKEFYPMDVDFQIPVAGVARSNADQPQIRIASIDLQSPISGCGGYTMEKKSLLAIFLLGFAGGLIALLTPCVFPIVPLTVSFFTKASPNRKVAIKNGMVFGLFIFLIYILMSVPFHILGNVNPEIFNTISTNAWLNLAFFTIFIFFALSFFGFFEITLPSSVVNKTDEKSSITNLGGIFFMSLTLAVVSFSCTGPILGSLLVGSLSGGAWPLTAGLAGFGIALALPFTVFAIFPGMLKSLPKSGGWLDTVKKVLAFIEVALALKFLSNADLVMHWGVLKREVFLITWIVIALGLAMYSFGILRLPHDYKGQKSSIGRKVIGIIALVFAAYLIPGALPGDKTNMQLLSGFPPPLTYSIYNKSVGDNSRLEANVINDYEKALKLSDSLHKPLLIDFTGWACVNCRKMEENVWSQSAVNTYIKENYILVSLYVDDRAKLPVLERFTFETKDKNKKDILTYGDRWATFEAENFGQVSQPLYAIVDNKQRLVNNPIGYTPSVHEYLNWLKCGKTTFNGTLANNEDGK</sequence>
<dbReference type="Pfam" id="PF02683">
    <property type="entry name" value="DsbD_TM"/>
    <property type="match status" value="1"/>
</dbReference>
<feature type="domain" description="Cytochrome C biogenesis protein transmembrane" evidence="8">
    <location>
        <begin position="191"/>
        <end position="403"/>
    </location>
</feature>
<dbReference type="SUPFAM" id="SSF52833">
    <property type="entry name" value="Thioredoxin-like"/>
    <property type="match status" value="1"/>
</dbReference>
<evidence type="ECO:0000256" key="5">
    <source>
        <dbReference type="ARBA" id="ARBA00023136"/>
    </source>
</evidence>
<evidence type="ECO:0000256" key="7">
    <source>
        <dbReference type="SAM" id="SignalP"/>
    </source>
</evidence>
<feature type="chain" id="PRO_5046606058" evidence="7">
    <location>
        <begin position="19"/>
        <end position="658"/>
    </location>
</feature>
<evidence type="ECO:0000256" key="2">
    <source>
        <dbReference type="ARBA" id="ARBA00022692"/>
    </source>
</evidence>
<evidence type="ECO:0000259" key="8">
    <source>
        <dbReference type="Pfam" id="PF02683"/>
    </source>
</evidence>
<feature type="transmembrane region" description="Helical" evidence="6">
    <location>
        <begin position="311"/>
        <end position="333"/>
    </location>
</feature>
<proteinExistence type="predicted"/>
<reference evidence="9 10" key="1">
    <citation type="submission" date="2023-11" db="EMBL/GenBank/DDBJ databases">
        <title>Analysis of the Genomes of Mucilaginibacter gossypii cycad 4 and M. sabulilitoris SNA2: microbes with the potential for plant growth promotion.</title>
        <authorList>
            <person name="Hirsch A.M."/>
            <person name="Humm E."/>
            <person name="Rubbi M."/>
            <person name="Del Vecchio G."/>
            <person name="Ha S.M."/>
            <person name="Pellegrini M."/>
            <person name="Gunsalus R.P."/>
        </authorList>
    </citation>
    <scope>NUCLEOTIDE SEQUENCE [LARGE SCALE GENOMIC DNA]</scope>
    <source>
        <strain evidence="9 10">SNA2</strain>
    </source>
</reference>
<organism evidence="9 10">
    <name type="scientific">Mucilaginibacter sabulilitoris</name>
    <dbReference type="NCBI Taxonomy" id="1173583"/>
    <lineage>
        <taxon>Bacteria</taxon>
        <taxon>Pseudomonadati</taxon>
        <taxon>Bacteroidota</taxon>
        <taxon>Sphingobacteriia</taxon>
        <taxon>Sphingobacteriales</taxon>
        <taxon>Sphingobacteriaceae</taxon>
        <taxon>Mucilaginibacter</taxon>
    </lineage>
</organism>
<keyword evidence="7" id="KW-0732">Signal</keyword>
<gene>
    <name evidence="9" type="ORF">SNE25_23165</name>
</gene>
<protein>
    <submittedName>
        <fullName evidence="9">Cytochrome c biogenesis protein CcdA</fullName>
    </submittedName>
</protein>
<dbReference type="InterPro" id="IPR036249">
    <property type="entry name" value="Thioredoxin-like_sf"/>
</dbReference>